<dbReference type="EMBL" id="CP012159">
    <property type="protein sequence ID" value="AKT38585.1"/>
    <property type="molecule type" value="Genomic_DNA"/>
</dbReference>
<dbReference type="InterPro" id="IPR001128">
    <property type="entry name" value="Cyt_P450"/>
</dbReference>
<dbReference type="PANTHER" id="PTHR46696">
    <property type="entry name" value="P450, PUTATIVE (EUROFUNG)-RELATED"/>
    <property type="match status" value="1"/>
</dbReference>
<dbReference type="GO" id="GO:0016705">
    <property type="term" value="F:oxidoreductase activity, acting on paired donors, with incorporation or reduction of molecular oxygen"/>
    <property type="evidence" value="ECO:0007669"/>
    <property type="project" value="InterPro"/>
</dbReference>
<dbReference type="GO" id="GO:0005506">
    <property type="term" value="F:iron ion binding"/>
    <property type="evidence" value="ECO:0007669"/>
    <property type="project" value="InterPro"/>
</dbReference>
<keyword evidence="5 7" id="KW-0408">Iron</keyword>
<keyword evidence="3 7" id="KW-0479">Metal-binding</keyword>
<dbReference type="FunFam" id="1.10.630.10:FF:000018">
    <property type="entry name" value="Cytochrome P450 monooxygenase"/>
    <property type="match status" value="1"/>
</dbReference>
<dbReference type="Gene3D" id="1.10.630.10">
    <property type="entry name" value="Cytochrome P450"/>
    <property type="match status" value="1"/>
</dbReference>
<comment type="similarity">
    <text evidence="1 7">Belongs to the cytochrome P450 family.</text>
</comment>
<dbReference type="OrthoDB" id="4511384at2"/>
<dbReference type="Pfam" id="PF00067">
    <property type="entry name" value="p450"/>
    <property type="match status" value="1"/>
</dbReference>
<dbReference type="AlphaFoldDB" id="A0A0K1ECJ5"/>
<gene>
    <name evidence="8" type="ORF">CMC5_027320</name>
</gene>
<dbReference type="PATRIC" id="fig|52.7.peg.2993"/>
<keyword evidence="4 7" id="KW-0560">Oxidoreductase</keyword>
<organism evidence="8 9">
    <name type="scientific">Chondromyces crocatus</name>
    <dbReference type="NCBI Taxonomy" id="52"/>
    <lineage>
        <taxon>Bacteria</taxon>
        <taxon>Pseudomonadati</taxon>
        <taxon>Myxococcota</taxon>
        <taxon>Polyangia</taxon>
        <taxon>Polyangiales</taxon>
        <taxon>Polyangiaceae</taxon>
        <taxon>Chondromyces</taxon>
    </lineage>
</organism>
<dbReference type="SUPFAM" id="SSF48264">
    <property type="entry name" value="Cytochrome P450"/>
    <property type="match status" value="1"/>
</dbReference>
<dbReference type="GO" id="GO:0004497">
    <property type="term" value="F:monooxygenase activity"/>
    <property type="evidence" value="ECO:0007669"/>
    <property type="project" value="UniProtKB-KW"/>
</dbReference>
<keyword evidence="6 7" id="KW-0503">Monooxygenase</keyword>
<evidence type="ECO:0000256" key="6">
    <source>
        <dbReference type="ARBA" id="ARBA00023033"/>
    </source>
</evidence>
<dbReference type="Proteomes" id="UP000067626">
    <property type="component" value="Chromosome"/>
</dbReference>
<dbReference type="PROSITE" id="PS00086">
    <property type="entry name" value="CYTOCHROME_P450"/>
    <property type="match status" value="1"/>
</dbReference>
<evidence type="ECO:0000256" key="5">
    <source>
        <dbReference type="ARBA" id="ARBA00023004"/>
    </source>
</evidence>
<keyword evidence="9" id="KW-1185">Reference proteome</keyword>
<keyword evidence="2 7" id="KW-0349">Heme</keyword>
<evidence type="ECO:0000256" key="4">
    <source>
        <dbReference type="ARBA" id="ARBA00023002"/>
    </source>
</evidence>
<accession>A0A0K1ECJ5</accession>
<evidence type="ECO:0000256" key="1">
    <source>
        <dbReference type="ARBA" id="ARBA00010617"/>
    </source>
</evidence>
<dbReference type="InterPro" id="IPR036396">
    <property type="entry name" value="Cyt_P450_sf"/>
</dbReference>
<dbReference type="PANTHER" id="PTHR46696:SF3">
    <property type="entry name" value="PULCHERRIMINIC ACID SYNTHASE"/>
    <property type="match status" value="1"/>
</dbReference>
<evidence type="ECO:0000256" key="7">
    <source>
        <dbReference type="RuleBase" id="RU000461"/>
    </source>
</evidence>
<name>A0A0K1ECJ5_CHOCO</name>
<dbReference type="InterPro" id="IPR017972">
    <property type="entry name" value="Cyt_P450_CS"/>
</dbReference>
<dbReference type="KEGG" id="ccro:CMC5_027320"/>
<evidence type="ECO:0000256" key="2">
    <source>
        <dbReference type="ARBA" id="ARBA00022617"/>
    </source>
</evidence>
<dbReference type="STRING" id="52.CMC5_027320"/>
<evidence type="ECO:0000313" key="9">
    <source>
        <dbReference type="Proteomes" id="UP000067626"/>
    </source>
</evidence>
<dbReference type="PRINTS" id="PR00359">
    <property type="entry name" value="BP450"/>
</dbReference>
<evidence type="ECO:0000313" key="8">
    <source>
        <dbReference type="EMBL" id="AKT38585.1"/>
    </source>
</evidence>
<sequence>METRVFAELDVTSPEFIRHPYPSYARARRASPLCRIQPNQFLGVSRYHDVVRVLHDSKRFSNSGYTASRPAQRQDLDIMPPMLVELDPPRHGKVRALIVRALSPRTVAEFEPRLRKITDELMASLHGESEFELLSALAIPLPMIVIAELLGVGSERRDDFRRWADDFAGAQAIGAALETEKLQRSTQEFYHYFGERMEERRREPRGDLLSQLVHAEVDGERLSAEELLSVVTALLIGGNETTTSLVANTIVTLTDHPEQLAEVQENLALIPALVEEALRFEPPAHCIFRQATTDVELEGAVIPRGTVVLPLLASANRDESQFPDPDRFDIHRDTKGHLAFGLDIHFCLGAALARMEGRVMLEALLSRTKNLKRAERDVAWTPSFFIRAPQKLVLRAQVD</sequence>
<dbReference type="GO" id="GO:0020037">
    <property type="term" value="F:heme binding"/>
    <property type="evidence" value="ECO:0007669"/>
    <property type="project" value="InterPro"/>
</dbReference>
<proteinExistence type="inferred from homology"/>
<reference evidence="8 9" key="1">
    <citation type="submission" date="2015-07" db="EMBL/GenBank/DDBJ databases">
        <title>Genome analysis of myxobacterium Chondromyces crocatus Cm c5 reveals a high potential for natural compound synthesis and the genetic basis for the loss of fruiting body formation.</title>
        <authorList>
            <person name="Zaburannyi N."/>
            <person name="Bunk B."/>
            <person name="Maier J."/>
            <person name="Overmann J."/>
            <person name="Mueller R."/>
        </authorList>
    </citation>
    <scope>NUCLEOTIDE SEQUENCE [LARGE SCALE GENOMIC DNA]</scope>
    <source>
        <strain evidence="8 9">Cm c5</strain>
    </source>
</reference>
<evidence type="ECO:0000256" key="3">
    <source>
        <dbReference type="ARBA" id="ARBA00022723"/>
    </source>
</evidence>
<protein>
    <submittedName>
        <fullName evidence="8">Cytochrome P450</fullName>
    </submittedName>
</protein>
<dbReference type="InterPro" id="IPR002397">
    <property type="entry name" value="Cyt_P450_B"/>
</dbReference>